<feature type="signal peptide" evidence="1">
    <location>
        <begin position="1"/>
        <end position="27"/>
    </location>
</feature>
<protein>
    <submittedName>
        <fullName evidence="2">Uncharacterized protein</fullName>
    </submittedName>
</protein>
<accession>A0A6M4PTD9</accession>
<dbReference type="Proteomes" id="UP000502641">
    <property type="component" value="Chromosome"/>
</dbReference>
<reference evidence="2 3" key="1">
    <citation type="submission" date="2020-05" db="EMBL/GenBank/DDBJ databases">
        <authorList>
            <person name="Li K."/>
        </authorList>
    </citation>
    <scope>NUCLEOTIDE SEQUENCE [LARGE SCALE GENOMIC DNA]</scope>
    <source>
        <strain evidence="3">jing01</strain>
    </source>
</reference>
<evidence type="ECO:0000313" key="3">
    <source>
        <dbReference type="Proteomes" id="UP000502641"/>
    </source>
</evidence>
<keyword evidence="1" id="KW-0732">Signal</keyword>
<proteinExistence type="predicted"/>
<feature type="chain" id="PRO_5026861021" evidence="1">
    <location>
        <begin position="28"/>
        <end position="47"/>
    </location>
</feature>
<evidence type="ECO:0000256" key="1">
    <source>
        <dbReference type="SAM" id="SignalP"/>
    </source>
</evidence>
<dbReference type="EMBL" id="CP053189">
    <property type="protein sequence ID" value="QJS13899.1"/>
    <property type="molecule type" value="Genomic_DNA"/>
</dbReference>
<evidence type="ECO:0000313" key="2">
    <source>
        <dbReference type="EMBL" id="QJS13899.1"/>
    </source>
</evidence>
<dbReference type="AlphaFoldDB" id="A0A6M4PTD9"/>
<gene>
    <name evidence="2" type="ORF">HKX69_34080</name>
</gene>
<organism evidence="2 3">
    <name type="scientific">Streptomyces argyrophylli</name>
    <dbReference type="NCBI Taxonomy" id="2726118"/>
    <lineage>
        <taxon>Bacteria</taxon>
        <taxon>Bacillati</taxon>
        <taxon>Actinomycetota</taxon>
        <taxon>Actinomycetes</taxon>
        <taxon>Kitasatosporales</taxon>
        <taxon>Streptomycetaceae</taxon>
        <taxon>Streptomyces</taxon>
    </lineage>
</organism>
<sequence length="47" mass="4863">MPLRKRAPAFTFLAAVALVTLGPQAVAAPVPGRAGTVTVRRAPACYQ</sequence>
<name>A0A6M4PTD9_9ACTN</name>
<keyword evidence="3" id="KW-1185">Reference proteome</keyword>
<dbReference type="RefSeq" id="WP_171159293.1">
    <property type="nucleotide sequence ID" value="NZ_CP053189.1"/>
</dbReference>
<dbReference type="KEGG" id="sarg:HKX69_34080"/>